<reference evidence="14" key="1">
    <citation type="submission" date="2015-09" db="EMBL/GenBank/DDBJ databases">
        <title>De novo assembly of Pectinophora gossypiella (Pink Bollworm) gut transcriptome.</title>
        <authorList>
            <person name="Tassone E.E."/>
        </authorList>
    </citation>
    <scope>NUCLEOTIDE SEQUENCE</scope>
</reference>
<evidence type="ECO:0000256" key="1">
    <source>
        <dbReference type="ARBA" id="ARBA00004127"/>
    </source>
</evidence>
<feature type="region of interest" description="Disordered" evidence="10">
    <location>
        <begin position="531"/>
        <end position="562"/>
    </location>
</feature>
<evidence type="ECO:0000256" key="9">
    <source>
        <dbReference type="ARBA" id="ARBA00023224"/>
    </source>
</evidence>
<evidence type="ECO:0000256" key="3">
    <source>
        <dbReference type="ARBA" id="ARBA00022692"/>
    </source>
</evidence>
<comment type="subcellular location">
    <subcellularLocation>
        <location evidence="1">Endomembrane system</location>
        <topology evidence="1">Multi-pass membrane protein</topology>
    </subcellularLocation>
</comment>
<keyword evidence="4 12" id="KW-0732">Signal</keyword>
<dbReference type="InterPro" id="IPR000832">
    <property type="entry name" value="GPCR_2_secretin-like"/>
</dbReference>
<dbReference type="SUPFAM" id="SSF81321">
    <property type="entry name" value="Family A G protein-coupled receptor-like"/>
    <property type="match status" value="1"/>
</dbReference>
<keyword evidence="9" id="KW-0807">Transducer</keyword>
<feature type="transmembrane region" description="Helical" evidence="11">
    <location>
        <begin position="201"/>
        <end position="224"/>
    </location>
</feature>
<dbReference type="InterPro" id="IPR036272">
    <property type="entry name" value="Methuselah_N_sf"/>
</dbReference>
<organism evidence="14">
    <name type="scientific">Pectinophora gossypiella</name>
    <name type="common">Cotton pink bollworm</name>
    <name type="synonym">Depressaria gossypiella</name>
    <dbReference type="NCBI Taxonomy" id="13191"/>
    <lineage>
        <taxon>Eukaryota</taxon>
        <taxon>Metazoa</taxon>
        <taxon>Ecdysozoa</taxon>
        <taxon>Arthropoda</taxon>
        <taxon>Hexapoda</taxon>
        <taxon>Insecta</taxon>
        <taxon>Pterygota</taxon>
        <taxon>Neoptera</taxon>
        <taxon>Endopterygota</taxon>
        <taxon>Lepidoptera</taxon>
        <taxon>Glossata</taxon>
        <taxon>Ditrysia</taxon>
        <taxon>Gelechioidea</taxon>
        <taxon>Gelechiidae</taxon>
        <taxon>Apatetrinae</taxon>
        <taxon>Pectinophora</taxon>
    </lineage>
</organism>
<feature type="domain" description="G-protein coupled receptors family 2 profile 2" evidence="13">
    <location>
        <begin position="200"/>
        <end position="468"/>
    </location>
</feature>
<evidence type="ECO:0000256" key="8">
    <source>
        <dbReference type="ARBA" id="ARBA00023170"/>
    </source>
</evidence>
<keyword evidence="5 11" id="KW-1133">Transmembrane helix</keyword>
<feature type="transmembrane region" description="Helical" evidence="11">
    <location>
        <begin position="418"/>
        <end position="438"/>
    </location>
</feature>
<keyword evidence="3 11" id="KW-0812">Transmembrane</keyword>
<protein>
    <recommendedName>
        <fullName evidence="13">G-protein coupled receptors family 2 profile 2 domain-containing protein</fullName>
    </recommendedName>
</protein>
<evidence type="ECO:0000259" key="13">
    <source>
        <dbReference type="PROSITE" id="PS50261"/>
    </source>
</evidence>
<dbReference type="Pfam" id="PF06652">
    <property type="entry name" value="Methuselah_N"/>
    <property type="match status" value="1"/>
</dbReference>
<feature type="transmembrane region" description="Helical" evidence="11">
    <location>
        <begin position="313"/>
        <end position="336"/>
    </location>
</feature>
<evidence type="ECO:0000256" key="7">
    <source>
        <dbReference type="ARBA" id="ARBA00023136"/>
    </source>
</evidence>
<keyword evidence="7 11" id="KW-0472">Membrane</keyword>
<dbReference type="AlphaFoldDB" id="A0A1E1WN64"/>
<evidence type="ECO:0000313" key="14">
    <source>
        <dbReference type="EMBL" id="JAT88434.1"/>
    </source>
</evidence>
<feature type="signal peptide" evidence="12">
    <location>
        <begin position="1"/>
        <end position="19"/>
    </location>
</feature>
<dbReference type="PROSITE" id="PS51257">
    <property type="entry name" value="PROKAR_LIPOPROTEIN"/>
    <property type="match status" value="1"/>
</dbReference>
<evidence type="ECO:0000256" key="12">
    <source>
        <dbReference type="SAM" id="SignalP"/>
    </source>
</evidence>
<dbReference type="GO" id="GO:0008528">
    <property type="term" value="F:G protein-coupled peptide receptor activity"/>
    <property type="evidence" value="ECO:0007669"/>
    <property type="project" value="TreeGrafter"/>
</dbReference>
<keyword evidence="6" id="KW-0297">G-protein coupled receptor</keyword>
<dbReference type="OrthoDB" id="6134459at2759"/>
<feature type="transmembrane region" description="Helical" evidence="11">
    <location>
        <begin position="363"/>
        <end position="383"/>
    </location>
</feature>
<evidence type="ECO:0000256" key="10">
    <source>
        <dbReference type="SAM" id="MobiDB-lite"/>
    </source>
</evidence>
<evidence type="ECO:0000256" key="2">
    <source>
        <dbReference type="ARBA" id="ARBA00008979"/>
    </source>
</evidence>
<feature type="compositionally biased region" description="Basic and acidic residues" evidence="10">
    <location>
        <begin position="546"/>
        <end position="562"/>
    </location>
</feature>
<sequence>MKLKVPVLVLLVTASSVSCAPCSTVESLDISTGELFENGTVIHNGIEYPSSAWYTVVEEGREVRFGCPCIGRTCLWKCCAEGHMYFNKSCTATDMEEVNPFRPTVFKGRDPLDVAADRHFFYMYNRPCTDRYLVDTLSSRDEVFVQENGTLYEIVNNLHQWHPAPTFCVDMMITNSTLAPRLVALVCHPQETDQDDSSALYIAYAIGLMLSVPFLLATFLVYAFIPELRNLHGMCLMAYCAGLIVAYPLLAYLKMQVGDVNVEISGCMAIAFIIYYAFQSSFFWLNVMCFDIWRTFSGYRGGSSNKRRERKRFAWYGLYAWGVPLVLTSITIAMQFSNDLPSHIIRPGFGSRRCWFIDWLSELVYFFTPVLTLVVCNIVLFSITAHRIRSIRQETSILKSSESSRSDKLKRDKQRYALYLKLFVVMGVNWSVEVISFAAGGSNWYWIIIDLSNIALGVFIFFIFVWKNKVRNLVRKNCIAECLTSIGSRVKAIFCDCWSSMYYYFRSRSIHRFAKWRGVPMEGTGFSDSGTGRWATRSSTAPTEITRIHSSDDPGMRLKDIR</sequence>
<dbReference type="SUPFAM" id="SSF63877">
    <property type="entry name" value="Methuselah ectodomain"/>
    <property type="match status" value="1"/>
</dbReference>
<dbReference type="Pfam" id="PF00002">
    <property type="entry name" value="7tm_2"/>
    <property type="match status" value="1"/>
</dbReference>
<dbReference type="CDD" id="cd15039">
    <property type="entry name" value="7tmB3_Methuselah-like"/>
    <property type="match status" value="1"/>
</dbReference>
<dbReference type="PANTHER" id="PTHR47154">
    <property type="entry name" value="G-PROTEIN COUPLED RECEPTOR MTH-RELATED"/>
    <property type="match status" value="1"/>
</dbReference>
<dbReference type="PANTHER" id="PTHR47154:SF2">
    <property type="entry name" value="G-PROTEIN COUPLED RECEPTOR MTH-RELATED"/>
    <property type="match status" value="1"/>
</dbReference>
<feature type="compositionally biased region" description="Polar residues" evidence="10">
    <location>
        <begin position="531"/>
        <end position="543"/>
    </location>
</feature>
<evidence type="ECO:0000256" key="11">
    <source>
        <dbReference type="SAM" id="Phobius"/>
    </source>
</evidence>
<evidence type="ECO:0000256" key="5">
    <source>
        <dbReference type="ARBA" id="ARBA00022989"/>
    </source>
</evidence>
<comment type="similarity">
    <text evidence="2">Belongs to the G-protein coupled receptor 2 family. Mth subfamily.</text>
</comment>
<evidence type="ECO:0000256" key="6">
    <source>
        <dbReference type="ARBA" id="ARBA00023040"/>
    </source>
</evidence>
<dbReference type="EMBL" id="GDQN01002620">
    <property type="protein sequence ID" value="JAT88434.1"/>
    <property type="molecule type" value="Transcribed_RNA"/>
</dbReference>
<feature type="transmembrane region" description="Helical" evidence="11">
    <location>
        <begin position="273"/>
        <end position="293"/>
    </location>
</feature>
<keyword evidence="8" id="KW-0675">Receptor</keyword>
<dbReference type="InterPro" id="IPR051384">
    <property type="entry name" value="Mth_GPCR"/>
</dbReference>
<dbReference type="GO" id="GO:0005886">
    <property type="term" value="C:plasma membrane"/>
    <property type="evidence" value="ECO:0007669"/>
    <property type="project" value="TreeGrafter"/>
</dbReference>
<dbReference type="PROSITE" id="PS50261">
    <property type="entry name" value="G_PROTEIN_RECEP_F2_4"/>
    <property type="match status" value="1"/>
</dbReference>
<dbReference type="Gene3D" id="2.170.180.11">
    <property type="entry name" value="Methuselah ectodomain, domain 2"/>
    <property type="match status" value="1"/>
</dbReference>
<dbReference type="InterPro" id="IPR010596">
    <property type="entry name" value="Methuselah_N_dom"/>
</dbReference>
<evidence type="ECO:0000256" key="4">
    <source>
        <dbReference type="ARBA" id="ARBA00022729"/>
    </source>
</evidence>
<dbReference type="GO" id="GO:0007166">
    <property type="term" value="P:cell surface receptor signaling pathway"/>
    <property type="evidence" value="ECO:0007669"/>
    <property type="project" value="InterPro"/>
</dbReference>
<gene>
    <name evidence="14" type="ORF">g.12286</name>
</gene>
<name>A0A1E1WN64_PECGO</name>
<dbReference type="GO" id="GO:0012505">
    <property type="term" value="C:endomembrane system"/>
    <property type="evidence" value="ECO:0007669"/>
    <property type="project" value="UniProtKB-SubCell"/>
</dbReference>
<dbReference type="InterPro" id="IPR023311">
    <property type="entry name" value="Methusela_ecto_dom_2"/>
</dbReference>
<proteinExistence type="inferred from homology"/>
<dbReference type="Gene3D" id="1.20.1070.10">
    <property type="entry name" value="Rhodopsin 7-helix transmembrane proteins"/>
    <property type="match status" value="1"/>
</dbReference>
<feature type="transmembrane region" description="Helical" evidence="11">
    <location>
        <begin position="444"/>
        <end position="466"/>
    </location>
</feature>
<feature type="transmembrane region" description="Helical" evidence="11">
    <location>
        <begin position="236"/>
        <end position="253"/>
    </location>
</feature>
<dbReference type="InterPro" id="IPR017981">
    <property type="entry name" value="GPCR_2-like_7TM"/>
</dbReference>
<accession>A0A1E1WN64</accession>
<feature type="chain" id="PRO_5009115473" description="G-protein coupled receptors family 2 profile 2 domain-containing protein" evidence="12">
    <location>
        <begin position="20"/>
        <end position="562"/>
    </location>
</feature>